<comment type="caution">
    <text evidence="2">The sequence shown here is derived from an EMBL/GenBank/DDBJ whole genome shotgun (WGS) entry which is preliminary data.</text>
</comment>
<organism evidence="2 3">
    <name type="scientific">Methylopila jiangsuensis</name>
    <dbReference type="NCBI Taxonomy" id="586230"/>
    <lineage>
        <taxon>Bacteria</taxon>
        <taxon>Pseudomonadati</taxon>
        <taxon>Pseudomonadota</taxon>
        <taxon>Alphaproteobacteria</taxon>
        <taxon>Hyphomicrobiales</taxon>
        <taxon>Methylopilaceae</taxon>
        <taxon>Methylopila</taxon>
    </lineage>
</organism>
<evidence type="ECO:0000259" key="1">
    <source>
        <dbReference type="Pfam" id="PF12358"/>
    </source>
</evidence>
<proteinExistence type="predicted"/>
<feature type="domain" description="DUF3644" evidence="1">
    <location>
        <begin position="91"/>
        <end position="271"/>
    </location>
</feature>
<reference evidence="2" key="1">
    <citation type="journal article" date="2014" name="Int. J. Syst. Evol. Microbiol.">
        <title>Complete genome sequence of Corynebacterium casei LMG S-19264T (=DSM 44701T), isolated from a smear-ripened cheese.</title>
        <authorList>
            <consortium name="US DOE Joint Genome Institute (JGI-PGF)"/>
            <person name="Walter F."/>
            <person name="Albersmeier A."/>
            <person name="Kalinowski J."/>
            <person name="Ruckert C."/>
        </authorList>
    </citation>
    <scope>NUCLEOTIDE SEQUENCE</scope>
    <source>
        <strain evidence="2">VKM B-2555</strain>
    </source>
</reference>
<protein>
    <recommendedName>
        <fullName evidence="1">DUF3644 domain-containing protein</fullName>
    </recommendedName>
</protein>
<dbReference type="EMBL" id="BSFK01000016">
    <property type="protein sequence ID" value="GLK77953.1"/>
    <property type="molecule type" value="Genomic_DNA"/>
</dbReference>
<reference evidence="2" key="2">
    <citation type="submission" date="2023-01" db="EMBL/GenBank/DDBJ databases">
        <authorList>
            <person name="Sun Q."/>
            <person name="Evtushenko L."/>
        </authorList>
    </citation>
    <scope>NUCLEOTIDE SEQUENCE</scope>
    <source>
        <strain evidence="2">VKM B-2555</strain>
    </source>
</reference>
<name>A0A9W6N531_9HYPH</name>
<evidence type="ECO:0000313" key="2">
    <source>
        <dbReference type="EMBL" id="GLK77953.1"/>
    </source>
</evidence>
<dbReference type="AlphaFoldDB" id="A0A9W6N531"/>
<dbReference type="Proteomes" id="UP001143364">
    <property type="component" value="Unassembled WGS sequence"/>
</dbReference>
<dbReference type="Pfam" id="PF12358">
    <property type="entry name" value="DUF3644"/>
    <property type="match status" value="1"/>
</dbReference>
<evidence type="ECO:0000313" key="3">
    <source>
        <dbReference type="Proteomes" id="UP001143364"/>
    </source>
</evidence>
<keyword evidence="3" id="KW-1185">Reference proteome</keyword>
<sequence length="399" mass="45281">MPIRRRGNGLEKWEIALIKAMVARGDWPNDQDILAYFTRPTRSVNHRAIAEIRKNEKHTAVKAATNEALGEFLATWPDVDPQTGLSIRGDELLIKAREAMIAAVHIFNGAGLTFRSELFIVSSIIAWTYLLHAWFRREGIDYRYKEADGAIKKTKQGEDCYWELGGCLKHARCPVPVGAIKNIEFLLEIRHEIEHRSTGRIDDAVSAKLQACCINFNDSIKSLFGTQYGLERRLPIALQFVTFSSDQRAVLKKASSLPAHIEAMMNDFHHGLTEEEQADPRFAYRVAFVPKVGNRASNADLAIEFIKADSEEAREVSRVLLKEVNKKRYTAAQVVKTMQAEGYSTFKQHNHTELWRSLDAKEPAKGFGCAGDYKGTLVWFDAWIARVRAHCQERGEKYK</sequence>
<accession>A0A9W6N531</accession>
<gene>
    <name evidence="2" type="ORF">GCM10008171_32070</name>
</gene>
<dbReference type="InterPro" id="IPR022104">
    <property type="entry name" value="DUF3644"/>
</dbReference>
<dbReference type="RefSeq" id="WP_271205778.1">
    <property type="nucleotide sequence ID" value="NZ_BSFK01000016.1"/>
</dbReference>